<evidence type="ECO:0000259" key="5">
    <source>
        <dbReference type="Pfam" id="PF00135"/>
    </source>
</evidence>
<dbReference type="OrthoDB" id="408631at2759"/>
<evidence type="ECO:0000256" key="4">
    <source>
        <dbReference type="SAM" id="SignalP"/>
    </source>
</evidence>
<feature type="domain" description="Carboxylesterase type B" evidence="5">
    <location>
        <begin position="63"/>
        <end position="592"/>
    </location>
</feature>
<dbReference type="InterPro" id="IPR029058">
    <property type="entry name" value="AB_hydrolase_fold"/>
</dbReference>
<dbReference type="Pfam" id="PF00135">
    <property type="entry name" value="COesterase"/>
    <property type="match status" value="1"/>
</dbReference>
<dbReference type="Proteomes" id="UP000192223">
    <property type="component" value="Unplaced"/>
</dbReference>
<proteinExistence type="inferred from homology"/>
<evidence type="ECO:0000256" key="1">
    <source>
        <dbReference type="ARBA" id="ARBA00005964"/>
    </source>
</evidence>
<accession>A0A7F5R3Q7</accession>
<dbReference type="PROSITE" id="PS00941">
    <property type="entry name" value="CARBOXYLESTERASE_B_2"/>
    <property type="match status" value="1"/>
</dbReference>
<dbReference type="Gene3D" id="3.40.50.1820">
    <property type="entry name" value="alpha/beta hydrolase"/>
    <property type="match status" value="1"/>
</dbReference>
<sequence length="665" mass="73276">MKIKICFLLLFFQSFDFCFGSDNATYQESKKSRVRRIVGGYPAKMPPYDDPLVFINFAGRFAKVRGVLDFPHYVFRGLRFAEPPIKKERFQRPKQHFLKGDVDATRFPPPCIQPISGQNRVVGSEDCLFLNVFTPDLPIGTEGLPVVVWIHGGGFRYGSASQYGVRHLVGKRLIVVTIQYRLGSLGFLSTQSAELPGNAGFWDMVMAVRWVRNYIGYFGGNPYNIVVMGHGSGASSAMLMALNKVAKGYANGVIALSGTAVSNWAMDDDPNGVARELAETQGCPTTSALAMIKCLQSIPAQNIINADSQIQMQRVNSRGFMGAMSRSLGASPVVEGVHDGRSLPSGVEHEPFKQMSEGNIPNIPLFTGVTKEETKRAVNSVFKDEVLQSLQTKSEFLNKVLIQELQSFTAIGKESIIGSQNGLWKTLDSFKFGKYIDVAKNNVVEAFGKITEATADALFNLPAFLSVNLWSKSKAPTFLYSFDHIPKVSKAHYFLAGLPFVGNNSAQERSASHGEDLAFLFDAYTLEGEPLDLNGDFTEEDMQVRNVFVEAIASFAKHKKISFENKDLPSFSSSNNNFFQISSAPKIESNFRFCQMGLWAGLADRLQDAQCKVFNILDSELKNYQKQLFDVAGVPQKNLPKVPNVGIGGLTSHIGQNLGGIFGKK</sequence>
<protein>
    <submittedName>
        <fullName evidence="7">Carboxylesterase 1E isoform X1</fullName>
    </submittedName>
    <submittedName>
        <fullName evidence="8">Carboxylesterase 1E-like isoform X1</fullName>
    </submittedName>
</protein>
<name>A0A7F5R3Q7_AGRPL</name>
<comment type="similarity">
    <text evidence="1">Belongs to the type-B carboxylesterase/lipase family.</text>
</comment>
<organism evidence="6 7">
    <name type="scientific">Agrilus planipennis</name>
    <name type="common">Emerald ash borer</name>
    <name type="synonym">Agrilus marcopoli</name>
    <dbReference type="NCBI Taxonomy" id="224129"/>
    <lineage>
        <taxon>Eukaryota</taxon>
        <taxon>Metazoa</taxon>
        <taxon>Ecdysozoa</taxon>
        <taxon>Arthropoda</taxon>
        <taxon>Hexapoda</taxon>
        <taxon>Insecta</taxon>
        <taxon>Pterygota</taxon>
        <taxon>Neoptera</taxon>
        <taxon>Endopterygota</taxon>
        <taxon>Coleoptera</taxon>
        <taxon>Polyphaga</taxon>
        <taxon>Elateriformia</taxon>
        <taxon>Buprestoidea</taxon>
        <taxon>Buprestidae</taxon>
        <taxon>Agrilinae</taxon>
        <taxon>Agrilus</taxon>
    </lineage>
</organism>
<dbReference type="GeneID" id="108742557"/>
<dbReference type="SUPFAM" id="SSF53474">
    <property type="entry name" value="alpha/beta-Hydrolases"/>
    <property type="match status" value="1"/>
</dbReference>
<dbReference type="RefSeq" id="XP_025830312.1">
    <property type="nucleotide sequence ID" value="XM_025974527.1"/>
</dbReference>
<dbReference type="RefSeq" id="XP_025835672.1">
    <property type="nucleotide sequence ID" value="XM_025979887.1"/>
</dbReference>
<dbReference type="InterPro" id="IPR019819">
    <property type="entry name" value="Carboxylesterase_B_CS"/>
</dbReference>
<feature type="signal peptide" evidence="4">
    <location>
        <begin position="1"/>
        <end position="20"/>
    </location>
</feature>
<dbReference type="PANTHER" id="PTHR43903">
    <property type="entry name" value="NEUROLIGIN"/>
    <property type="match status" value="1"/>
</dbReference>
<gene>
    <name evidence="7" type="primary">LOC108742557</name>
    <name evidence="8" type="synonym">LOC112903978</name>
</gene>
<dbReference type="KEGG" id="apln:112903978"/>
<feature type="chain" id="PRO_5044657241" evidence="4">
    <location>
        <begin position="21"/>
        <end position="665"/>
    </location>
</feature>
<keyword evidence="2 4" id="KW-0732">Signal</keyword>
<keyword evidence="3" id="KW-0325">Glycoprotein</keyword>
<evidence type="ECO:0000313" key="8">
    <source>
        <dbReference type="RefSeq" id="XP_025835672.1"/>
    </source>
</evidence>
<evidence type="ECO:0000256" key="3">
    <source>
        <dbReference type="ARBA" id="ARBA00023180"/>
    </source>
</evidence>
<evidence type="ECO:0000313" key="7">
    <source>
        <dbReference type="RefSeq" id="XP_025830312.1"/>
    </source>
</evidence>
<evidence type="ECO:0000256" key="2">
    <source>
        <dbReference type="ARBA" id="ARBA00022729"/>
    </source>
</evidence>
<evidence type="ECO:0000313" key="6">
    <source>
        <dbReference type="Proteomes" id="UP000192223"/>
    </source>
</evidence>
<dbReference type="InterPro" id="IPR002018">
    <property type="entry name" value="CarbesteraseB"/>
</dbReference>
<reference evidence="7 8" key="1">
    <citation type="submission" date="2025-04" db="UniProtKB">
        <authorList>
            <consortium name="RefSeq"/>
        </authorList>
    </citation>
    <scope>IDENTIFICATION</scope>
    <source>
        <tissue evidence="7 8">Entire body</tissue>
    </source>
</reference>
<keyword evidence="6" id="KW-1185">Reference proteome</keyword>
<dbReference type="KEGG" id="apln:108742557"/>
<dbReference type="InterPro" id="IPR051093">
    <property type="entry name" value="Neuroligin/BSAL"/>
</dbReference>
<dbReference type="AlphaFoldDB" id="A0A7F5R3Q7"/>